<evidence type="ECO:0000313" key="2">
    <source>
        <dbReference type="Proteomes" id="UP001152622"/>
    </source>
</evidence>
<sequence>MEREKLLNKIKQARYFSILIDGATDSATLENELIYIRFLSTEGPVNAYLSIQDIKHGNAGGILDAIHAAFEEAGISDWKERLVGFSSDGAAVNVGCRNGVAARLQQEVNHLVSIHCVAHRLELGVVRAIKTHPKMEQKQVMLKRLYDQYHCSPKAVRELHMIAEALEEKVLKRSNLHGARWLPYVHRAIKIVCDSYQVLLAHFEDMASTERNPKLSATVIGRAKQVTGYLKNYDVLFLHFMADVLNHLANLSKTFQKDDLTVCQAVESQEACFWDIMSLTL</sequence>
<dbReference type="PANTHER" id="PTHR46880:SF5">
    <property type="entry name" value="DUF4371 DOMAIN-CONTAINING PROTEIN"/>
    <property type="match status" value="1"/>
</dbReference>
<protein>
    <recommendedName>
        <fullName evidence="3">DUF4371 domain-containing protein</fullName>
    </recommendedName>
</protein>
<dbReference type="OrthoDB" id="8551997at2759"/>
<gene>
    <name evidence="1" type="ORF">SKAU_G00237490</name>
</gene>
<accession>A0A9Q1F6Y9</accession>
<dbReference type="PANTHER" id="PTHR46880">
    <property type="entry name" value="RAS-ASSOCIATING DOMAIN-CONTAINING PROTEIN"/>
    <property type="match status" value="1"/>
</dbReference>
<proteinExistence type="predicted"/>
<evidence type="ECO:0008006" key="3">
    <source>
        <dbReference type="Google" id="ProtNLM"/>
    </source>
</evidence>
<organism evidence="1 2">
    <name type="scientific">Synaphobranchus kaupii</name>
    <name type="common">Kaup's arrowtooth eel</name>
    <dbReference type="NCBI Taxonomy" id="118154"/>
    <lineage>
        <taxon>Eukaryota</taxon>
        <taxon>Metazoa</taxon>
        <taxon>Chordata</taxon>
        <taxon>Craniata</taxon>
        <taxon>Vertebrata</taxon>
        <taxon>Euteleostomi</taxon>
        <taxon>Actinopterygii</taxon>
        <taxon>Neopterygii</taxon>
        <taxon>Teleostei</taxon>
        <taxon>Anguilliformes</taxon>
        <taxon>Synaphobranchidae</taxon>
        <taxon>Synaphobranchus</taxon>
    </lineage>
</organism>
<dbReference type="AlphaFoldDB" id="A0A9Q1F6Y9"/>
<dbReference type="Proteomes" id="UP001152622">
    <property type="component" value="Chromosome 8"/>
</dbReference>
<comment type="caution">
    <text evidence="1">The sequence shown here is derived from an EMBL/GenBank/DDBJ whole genome shotgun (WGS) entry which is preliminary data.</text>
</comment>
<dbReference type="EMBL" id="JAINUF010000008">
    <property type="protein sequence ID" value="KAJ8352273.1"/>
    <property type="molecule type" value="Genomic_DNA"/>
</dbReference>
<name>A0A9Q1F6Y9_SYNKA</name>
<evidence type="ECO:0000313" key="1">
    <source>
        <dbReference type="EMBL" id="KAJ8352273.1"/>
    </source>
</evidence>
<reference evidence="1" key="1">
    <citation type="journal article" date="2023" name="Science">
        <title>Genome structures resolve the early diversification of teleost fishes.</title>
        <authorList>
            <person name="Parey E."/>
            <person name="Louis A."/>
            <person name="Montfort J."/>
            <person name="Bouchez O."/>
            <person name="Roques C."/>
            <person name="Iampietro C."/>
            <person name="Lluch J."/>
            <person name="Castinel A."/>
            <person name="Donnadieu C."/>
            <person name="Desvignes T."/>
            <person name="Floi Bucao C."/>
            <person name="Jouanno E."/>
            <person name="Wen M."/>
            <person name="Mejri S."/>
            <person name="Dirks R."/>
            <person name="Jansen H."/>
            <person name="Henkel C."/>
            <person name="Chen W.J."/>
            <person name="Zahm M."/>
            <person name="Cabau C."/>
            <person name="Klopp C."/>
            <person name="Thompson A.W."/>
            <person name="Robinson-Rechavi M."/>
            <person name="Braasch I."/>
            <person name="Lecointre G."/>
            <person name="Bobe J."/>
            <person name="Postlethwait J.H."/>
            <person name="Berthelot C."/>
            <person name="Roest Crollius H."/>
            <person name="Guiguen Y."/>
        </authorList>
    </citation>
    <scope>NUCLEOTIDE SEQUENCE</scope>
    <source>
        <strain evidence="1">WJC10195</strain>
    </source>
</reference>
<keyword evidence="2" id="KW-1185">Reference proteome</keyword>